<keyword evidence="5 10" id="KW-0479">Metal-binding</keyword>
<feature type="binding site" evidence="11">
    <location>
        <position position="287"/>
    </location>
    <ligand>
        <name>Mg(2+)</name>
        <dbReference type="ChEBI" id="CHEBI:18420"/>
    </ligand>
</feature>
<evidence type="ECO:0000256" key="10">
    <source>
        <dbReference type="PIRNR" id="PIRNR006268"/>
    </source>
</evidence>
<reference evidence="12 15" key="1">
    <citation type="submission" date="2014-12" db="EMBL/GenBank/DDBJ databases">
        <title>Draft genome sequences of 10 type strains of Lactococcus.</title>
        <authorList>
            <person name="Sun Z."/>
            <person name="Zhong Z."/>
            <person name="Liu W."/>
            <person name="Zhang W."/>
            <person name="Zhang H."/>
        </authorList>
    </citation>
    <scope>NUCLEOTIDE SEQUENCE [LARGE SCALE GENOMIC DNA]</scope>
    <source>
        <strain evidence="12 15">DSM 22330</strain>
    </source>
</reference>
<gene>
    <name evidence="12" type="ORF">RR45_GL001279</name>
    <name evidence="13" type="ORF">SAMN02746068_00154</name>
</gene>
<sequence>MLLGLSLTLIACSAHKRDLRSKPYVKEVFTMGTYIKITSYDKGHEKDIAAALAIAKDYDKKTSVNQSGSELDEVNDQAGIKPVKVSKSVYKLLKEAYDYSDEQTGFDMMIGAISSLWHIGFDDARKPSQSEIDQALPLVSHRLIKFDDKKQTVYITQKGAQIDLGAITKGYVSDRMTDYLKEHGVTTAIVDLGSSSLSLIGHSYRGDDQPWTIGIKDPNKEVSTQVGLLEAQDESVSTSGIYERFLKVDGKIYPHLLNPKTGYPFDNDIQSVTIVSKKGVDGDALSTTIFSLGTKKGYEFVEQHKNIEAIFVDKDNKVYVSKNLKERFEIDKKSEYQLGDIADLK</sequence>
<keyword evidence="13" id="KW-0449">Lipoprotein</keyword>
<dbReference type="GO" id="GO:0046872">
    <property type="term" value="F:metal ion binding"/>
    <property type="evidence" value="ECO:0007669"/>
    <property type="project" value="UniProtKB-UniRule"/>
</dbReference>
<evidence type="ECO:0000256" key="11">
    <source>
        <dbReference type="PIRSR" id="PIRSR006268-2"/>
    </source>
</evidence>
<evidence type="ECO:0000256" key="3">
    <source>
        <dbReference type="ARBA" id="ARBA00022630"/>
    </source>
</evidence>
<protein>
    <recommendedName>
        <fullName evidence="2 10">FAD:protein FMN transferase</fullName>
        <ecNumber evidence="1 10">2.7.1.180</ecNumber>
    </recommendedName>
    <alternativeName>
        <fullName evidence="8 10">Flavin transferase</fullName>
    </alternativeName>
</protein>
<keyword evidence="15" id="KW-1185">Reference proteome</keyword>
<dbReference type="Proteomes" id="UP000218979">
    <property type="component" value="Unassembled WGS sequence"/>
</dbReference>
<evidence type="ECO:0000313" key="15">
    <source>
        <dbReference type="Proteomes" id="UP000218979"/>
    </source>
</evidence>
<dbReference type="STRING" id="1122154.SAMN02746068_00154"/>
<accession>A0A1K2H413</accession>
<dbReference type="EMBL" id="JXJT01000003">
    <property type="protein sequence ID" value="PCS04345.1"/>
    <property type="molecule type" value="Genomic_DNA"/>
</dbReference>
<dbReference type="GO" id="GO:0016740">
    <property type="term" value="F:transferase activity"/>
    <property type="evidence" value="ECO:0007669"/>
    <property type="project" value="UniProtKB-UniRule"/>
</dbReference>
<evidence type="ECO:0000256" key="1">
    <source>
        <dbReference type="ARBA" id="ARBA00011955"/>
    </source>
</evidence>
<name>A0A1K2H413_9LACT</name>
<dbReference type="Pfam" id="PF02424">
    <property type="entry name" value="ApbE"/>
    <property type="match status" value="1"/>
</dbReference>
<keyword evidence="4 10" id="KW-0808">Transferase</keyword>
<keyword evidence="6 10" id="KW-0274">FAD</keyword>
<evidence type="ECO:0000256" key="2">
    <source>
        <dbReference type="ARBA" id="ARBA00016337"/>
    </source>
</evidence>
<feature type="binding site" evidence="11">
    <location>
        <position position="283"/>
    </location>
    <ligand>
        <name>Mg(2+)</name>
        <dbReference type="ChEBI" id="CHEBI:18420"/>
    </ligand>
</feature>
<comment type="cofactor">
    <cofactor evidence="11">
        <name>Mg(2+)</name>
        <dbReference type="ChEBI" id="CHEBI:18420"/>
    </cofactor>
    <cofactor evidence="11">
        <name>Mn(2+)</name>
        <dbReference type="ChEBI" id="CHEBI:29035"/>
    </cofactor>
    <text evidence="11">Magnesium. Can also use manganese.</text>
</comment>
<dbReference type="RefSeq" id="WP_031365660.1">
    <property type="nucleotide sequence ID" value="NZ_FPKS01000001.1"/>
</dbReference>
<evidence type="ECO:0000313" key="12">
    <source>
        <dbReference type="EMBL" id="PCS04345.1"/>
    </source>
</evidence>
<evidence type="ECO:0000256" key="7">
    <source>
        <dbReference type="ARBA" id="ARBA00022842"/>
    </source>
</evidence>
<proteinExistence type="inferred from homology"/>
<dbReference type="PIRSF" id="PIRSF006268">
    <property type="entry name" value="ApbE"/>
    <property type="match status" value="1"/>
</dbReference>
<dbReference type="InterPro" id="IPR024932">
    <property type="entry name" value="ApbE"/>
</dbReference>
<feature type="binding site" evidence="11">
    <location>
        <position position="166"/>
    </location>
    <ligand>
        <name>Mg(2+)</name>
        <dbReference type="ChEBI" id="CHEBI:18420"/>
    </ligand>
</feature>
<dbReference type="PANTHER" id="PTHR30040:SF2">
    <property type="entry name" value="FAD:PROTEIN FMN TRANSFERASE"/>
    <property type="match status" value="1"/>
</dbReference>
<evidence type="ECO:0000256" key="9">
    <source>
        <dbReference type="ARBA" id="ARBA00048540"/>
    </source>
</evidence>
<dbReference type="AlphaFoldDB" id="A0A1K2H413"/>
<organism evidence="13 14">
    <name type="scientific">Pseudolactococcus chungangensis CAU 28 = DSM 22330</name>
    <dbReference type="NCBI Taxonomy" id="1122154"/>
    <lineage>
        <taxon>Bacteria</taxon>
        <taxon>Bacillati</taxon>
        <taxon>Bacillota</taxon>
        <taxon>Bacilli</taxon>
        <taxon>Lactobacillales</taxon>
        <taxon>Streptococcaceae</taxon>
        <taxon>Pseudolactococcus</taxon>
    </lineage>
</organism>
<dbReference type="EC" id="2.7.1.180" evidence="1 10"/>
<reference evidence="13 14" key="2">
    <citation type="submission" date="2016-11" db="EMBL/GenBank/DDBJ databases">
        <authorList>
            <person name="Jaros S."/>
            <person name="Januszkiewicz K."/>
            <person name="Wedrychowicz H."/>
        </authorList>
    </citation>
    <scope>NUCLEOTIDE SEQUENCE [LARGE SCALE GENOMIC DNA]</scope>
    <source>
        <strain evidence="13 14">DSM 22330</strain>
    </source>
</reference>
<dbReference type="EMBL" id="FPKS01000001">
    <property type="protein sequence ID" value="SFZ70282.1"/>
    <property type="molecule type" value="Genomic_DNA"/>
</dbReference>
<dbReference type="PANTHER" id="PTHR30040">
    <property type="entry name" value="THIAMINE BIOSYNTHESIS LIPOPROTEIN APBE"/>
    <property type="match status" value="1"/>
</dbReference>
<dbReference type="SUPFAM" id="SSF143631">
    <property type="entry name" value="ApbE-like"/>
    <property type="match status" value="1"/>
</dbReference>
<evidence type="ECO:0000256" key="8">
    <source>
        <dbReference type="ARBA" id="ARBA00031306"/>
    </source>
</evidence>
<comment type="catalytic activity">
    <reaction evidence="9 10">
        <text>L-threonyl-[protein] + FAD = FMN-L-threonyl-[protein] + AMP + H(+)</text>
        <dbReference type="Rhea" id="RHEA:36847"/>
        <dbReference type="Rhea" id="RHEA-COMP:11060"/>
        <dbReference type="Rhea" id="RHEA-COMP:11061"/>
        <dbReference type="ChEBI" id="CHEBI:15378"/>
        <dbReference type="ChEBI" id="CHEBI:30013"/>
        <dbReference type="ChEBI" id="CHEBI:57692"/>
        <dbReference type="ChEBI" id="CHEBI:74257"/>
        <dbReference type="ChEBI" id="CHEBI:456215"/>
        <dbReference type="EC" id="2.7.1.180"/>
    </reaction>
</comment>
<evidence type="ECO:0000256" key="4">
    <source>
        <dbReference type="ARBA" id="ARBA00022679"/>
    </source>
</evidence>
<keyword evidence="7 10" id="KW-0460">Magnesium</keyword>
<evidence type="ECO:0000313" key="14">
    <source>
        <dbReference type="Proteomes" id="UP000185655"/>
    </source>
</evidence>
<dbReference type="InterPro" id="IPR003374">
    <property type="entry name" value="ApbE-like_sf"/>
</dbReference>
<keyword evidence="3 10" id="KW-0285">Flavoprotein</keyword>
<dbReference type="Proteomes" id="UP000185655">
    <property type="component" value="Unassembled WGS sequence"/>
</dbReference>
<comment type="similarity">
    <text evidence="10">Belongs to the ApbE family.</text>
</comment>
<evidence type="ECO:0000256" key="6">
    <source>
        <dbReference type="ARBA" id="ARBA00022827"/>
    </source>
</evidence>
<dbReference type="Gene3D" id="3.10.520.10">
    <property type="entry name" value="ApbE-like domains"/>
    <property type="match status" value="1"/>
</dbReference>
<evidence type="ECO:0000313" key="13">
    <source>
        <dbReference type="EMBL" id="SFZ70282.1"/>
    </source>
</evidence>
<evidence type="ECO:0000256" key="5">
    <source>
        <dbReference type="ARBA" id="ARBA00022723"/>
    </source>
</evidence>